<name>A0A4D6MUW3_VIGUN</name>
<evidence type="ECO:0000313" key="3">
    <source>
        <dbReference type="Proteomes" id="UP000501690"/>
    </source>
</evidence>
<evidence type="ECO:0000313" key="2">
    <source>
        <dbReference type="EMBL" id="QCE04431.1"/>
    </source>
</evidence>
<protein>
    <submittedName>
        <fullName evidence="2">Uncharacterized protein</fullName>
    </submittedName>
</protein>
<dbReference type="PANTHER" id="PTHR35117:SF1">
    <property type="entry name" value="MYOSIN-M HEAVY PROTEIN"/>
    <property type="match status" value="1"/>
</dbReference>
<reference evidence="2 3" key="1">
    <citation type="submission" date="2019-04" db="EMBL/GenBank/DDBJ databases">
        <title>An improved genome assembly and genetic linkage map for asparagus bean, Vigna unguiculata ssp. sesquipedialis.</title>
        <authorList>
            <person name="Xia Q."/>
            <person name="Zhang R."/>
            <person name="Dong Y."/>
        </authorList>
    </citation>
    <scope>NUCLEOTIDE SEQUENCE [LARGE SCALE GENOMIC DNA]</scope>
    <source>
        <tissue evidence="2">Leaf</tissue>
    </source>
</reference>
<dbReference type="PANTHER" id="PTHR35117">
    <property type="entry name" value="MYOSIN-M HEAVY PROTEIN"/>
    <property type="match status" value="1"/>
</dbReference>
<feature type="compositionally biased region" description="Polar residues" evidence="1">
    <location>
        <begin position="96"/>
        <end position="107"/>
    </location>
</feature>
<accession>A0A4D6MUW3</accession>
<dbReference type="EMBL" id="CP039352">
    <property type="protein sequence ID" value="QCE04431.1"/>
    <property type="molecule type" value="Genomic_DNA"/>
</dbReference>
<sequence>MVMQEKNRIQKLLQDIQNGMVSFNAISPMSNVKTIITNSAIARPVENSIRTPPDNKNLSSPMIGVFDKKRKDISTANGSVVAKKPRGRKPGKKKQLQCTNMSLSSPNNNVDFGSSDASPQSLVINPTNKETHISTNYVSTTHPIIHSFPIDTHVTPVAKCNGEVIAPSYNVITTRRDMVDHVKQMACNEGNIDFSSIVADNDETQKRDTNKESNMDTNKTSTRTLDVNSSDIPENLDPPFSNEIVASEFDNKRDDCIYLDFSEDMLDFINFEE</sequence>
<keyword evidence="3" id="KW-1185">Reference proteome</keyword>
<feature type="region of interest" description="Disordered" evidence="1">
    <location>
        <begin position="198"/>
        <end position="241"/>
    </location>
</feature>
<feature type="compositionally biased region" description="Basic and acidic residues" evidence="1">
    <location>
        <begin position="203"/>
        <end position="214"/>
    </location>
</feature>
<organism evidence="2 3">
    <name type="scientific">Vigna unguiculata</name>
    <name type="common">Cowpea</name>
    <dbReference type="NCBI Taxonomy" id="3917"/>
    <lineage>
        <taxon>Eukaryota</taxon>
        <taxon>Viridiplantae</taxon>
        <taxon>Streptophyta</taxon>
        <taxon>Embryophyta</taxon>
        <taxon>Tracheophyta</taxon>
        <taxon>Spermatophyta</taxon>
        <taxon>Magnoliopsida</taxon>
        <taxon>eudicotyledons</taxon>
        <taxon>Gunneridae</taxon>
        <taxon>Pentapetalae</taxon>
        <taxon>rosids</taxon>
        <taxon>fabids</taxon>
        <taxon>Fabales</taxon>
        <taxon>Fabaceae</taxon>
        <taxon>Papilionoideae</taxon>
        <taxon>50 kb inversion clade</taxon>
        <taxon>NPAAA clade</taxon>
        <taxon>indigoferoid/millettioid clade</taxon>
        <taxon>Phaseoleae</taxon>
        <taxon>Vigna</taxon>
    </lineage>
</organism>
<feature type="region of interest" description="Disordered" evidence="1">
    <location>
        <begin position="76"/>
        <end position="107"/>
    </location>
</feature>
<proteinExistence type="predicted"/>
<feature type="compositionally biased region" description="Polar residues" evidence="1">
    <location>
        <begin position="215"/>
        <end position="232"/>
    </location>
</feature>
<dbReference type="Proteomes" id="UP000501690">
    <property type="component" value="Linkage Group LG8"/>
</dbReference>
<dbReference type="AlphaFoldDB" id="A0A4D6MUW3"/>
<gene>
    <name evidence="2" type="ORF">DEO72_LG8g2467</name>
</gene>
<feature type="compositionally biased region" description="Basic residues" evidence="1">
    <location>
        <begin position="83"/>
        <end position="95"/>
    </location>
</feature>
<evidence type="ECO:0000256" key="1">
    <source>
        <dbReference type="SAM" id="MobiDB-lite"/>
    </source>
</evidence>